<feature type="domain" description="HTH marR-type" evidence="1">
    <location>
        <begin position="16"/>
        <end position="154"/>
    </location>
</feature>
<dbReference type="RefSeq" id="WP_120324744.1">
    <property type="nucleotide sequence ID" value="NZ_RAPF01000004.1"/>
</dbReference>
<gene>
    <name evidence="2" type="ORF">D6851_10105</name>
</gene>
<feature type="domain" description="HTH marR-type" evidence="1">
    <location>
        <begin position="171"/>
        <end position="307"/>
    </location>
</feature>
<sequence>MQTALLASEQDTFNSDTELMQQFLYKPGFLAARIDQICTVLFAELTPDVTLPQAELMLLIDRRGAMSQIDLARAAGNDKSTTAYIVSNLEKAGRMIRYSDAKDRRVLLADLSDRARDEMTAIREHFARLQVWLAQGDSAEAHQALISILQNIARDGETAAPPWQRDPSEGAPDLDDATSFLVRRLLQALQAECIARTAGLNVTLRQFSLLFILRHRRSITQGAFSRLFGLDPSTCSVIMRGLEKRGMIGWKRSQTDKRERIYQITELGQQTFPEYYEQVRIAQRWIMRQNSQDDFALMVDQMRRIVRVHNAVLRYPGMVAELIG</sequence>
<dbReference type="Pfam" id="PF01047">
    <property type="entry name" value="MarR"/>
    <property type="match status" value="2"/>
</dbReference>
<name>A0A420EKW6_9SPHN</name>
<dbReference type="InterPro" id="IPR036388">
    <property type="entry name" value="WH-like_DNA-bd_sf"/>
</dbReference>
<dbReference type="AlphaFoldDB" id="A0A420EKW6"/>
<dbReference type="Proteomes" id="UP000284395">
    <property type="component" value="Unassembled WGS sequence"/>
</dbReference>
<protein>
    <submittedName>
        <fullName evidence="2">MarR family transcriptional regulator</fullName>
    </submittedName>
</protein>
<dbReference type="SUPFAM" id="SSF46785">
    <property type="entry name" value="Winged helix' DNA-binding domain"/>
    <property type="match status" value="2"/>
</dbReference>
<evidence type="ECO:0000259" key="1">
    <source>
        <dbReference type="PROSITE" id="PS50995"/>
    </source>
</evidence>
<dbReference type="PROSITE" id="PS50995">
    <property type="entry name" value="HTH_MARR_2"/>
    <property type="match status" value="2"/>
</dbReference>
<evidence type="ECO:0000313" key="3">
    <source>
        <dbReference type="Proteomes" id="UP000284395"/>
    </source>
</evidence>
<dbReference type="PANTHER" id="PTHR33164:SF43">
    <property type="entry name" value="HTH-TYPE TRANSCRIPTIONAL REPRESSOR YETL"/>
    <property type="match status" value="1"/>
</dbReference>
<dbReference type="InterPro" id="IPR036390">
    <property type="entry name" value="WH_DNA-bd_sf"/>
</dbReference>
<dbReference type="InterPro" id="IPR039422">
    <property type="entry name" value="MarR/SlyA-like"/>
</dbReference>
<dbReference type="OrthoDB" id="7629608at2"/>
<dbReference type="PANTHER" id="PTHR33164">
    <property type="entry name" value="TRANSCRIPTIONAL REGULATOR, MARR FAMILY"/>
    <property type="match status" value="1"/>
</dbReference>
<organism evidence="2 3">
    <name type="scientific">Altericroceibacterium spongiae</name>
    <dbReference type="NCBI Taxonomy" id="2320269"/>
    <lineage>
        <taxon>Bacteria</taxon>
        <taxon>Pseudomonadati</taxon>
        <taxon>Pseudomonadota</taxon>
        <taxon>Alphaproteobacteria</taxon>
        <taxon>Sphingomonadales</taxon>
        <taxon>Erythrobacteraceae</taxon>
        <taxon>Altericroceibacterium</taxon>
    </lineage>
</organism>
<dbReference type="EMBL" id="RAPF01000004">
    <property type="protein sequence ID" value="RKF21246.1"/>
    <property type="molecule type" value="Genomic_DNA"/>
</dbReference>
<dbReference type="GO" id="GO:0003700">
    <property type="term" value="F:DNA-binding transcription factor activity"/>
    <property type="evidence" value="ECO:0007669"/>
    <property type="project" value="InterPro"/>
</dbReference>
<dbReference type="GO" id="GO:0006950">
    <property type="term" value="P:response to stress"/>
    <property type="evidence" value="ECO:0007669"/>
    <property type="project" value="TreeGrafter"/>
</dbReference>
<comment type="caution">
    <text evidence="2">The sequence shown here is derived from an EMBL/GenBank/DDBJ whole genome shotgun (WGS) entry which is preliminary data.</text>
</comment>
<evidence type="ECO:0000313" key="2">
    <source>
        <dbReference type="EMBL" id="RKF21246.1"/>
    </source>
</evidence>
<proteinExistence type="predicted"/>
<dbReference type="InterPro" id="IPR000835">
    <property type="entry name" value="HTH_MarR-typ"/>
</dbReference>
<dbReference type="Gene3D" id="1.10.10.10">
    <property type="entry name" value="Winged helix-like DNA-binding domain superfamily/Winged helix DNA-binding domain"/>
    <property type="match status" value="2"/>
</dbReference>
<accession>A0A420EKW6</accession>
<dbReference type="SMART" id="SM00347">
    <property type="entry name" value="HTH_MARR"/>
    <property type="match status" value="2"/>
</dbReference>
<reference evidence="2 3" key="1">
    <citation type="submission" date="2018-09" db="EMBL/GenBank/DDBJ databases">
        <title>Altererythrobacter spongiae sp. nov., isolated from a marine sponge.</title>
        <authorList>
            <person name="Zhuang L."/>
            <person name="Luo L."/>
        </authorList>
    </citation>
    <scope>NUCLEOTIDE SEQUENCE [LARGE SCALE GENOMIC DNA]</scope>
    <source>
        <strain evidence="2 3">HN-Y73</strain>
    </source>
</reference>
<keyword evidence="3" id="KW-1185">Reference proteome</keyword>